<evidence type="ECO:0000256" key="9">
    <source>
        <dbReference type="ARBA" id="ARBA00023204"/>
    </source>
</evidence>
<dbReference type="SUPFAM" id="SSF52540">
    <property type="entry name" value="P-loop containing nucleoside triphosphate hydrolases"/>
    <property type="match status" value="1"/>
</dbReference>
<evidence type="ECO:0000256" key="3">
    <source>
        <dbReference type="ARBA" id="ARBA00022763"/>
    </source>
</evidence>
<dbReference type="InterPro" id="IPR011604">
    <property type="entry name" value="PDDEXK-like_dom_sf"/>
</dbReference>
<dbReference type="InterPro" id="IPR038726">
    <property type="entry name" value="PDDEXK_AddAB-type"/>
</dbReference>
<evidence type="ECO:0000256" key="5">
    <source>
        <dbReference type="ARBA" id="ARBA00022806"/>
    </source>
</evidence>
<evidence type="ECO:0000259" key="11">
    <source>
        <dbReference type="PROSITE" id="PS51217"/>
    </source>
</evidence>
<dbReference type="RefSeq" id="WP_248834777.1">
    <property type="nucleotide sequence ID" value="NZ_JAJEQE010000005.1"/>
</dbReference>
<keyword evidence="2" id="KW-0547">Nucleotide-binding</keyword>
<dbReference type="EMBL" id="JAJEQE010000005">
    <property type="protein sequence ID" value="MCC2148215.1"/>
    <property type="molecule type" value="Genomic_DNA"/>
</dbReference>
<dbReference type="Proteomes" id="UP001299235">
    <property type="component" value="Unassembled WGS sequence"/>
</dbReference>
<keyword evidence="13" id="KW-1185">Reference proteome</keyword>
<sequence>MSLQLIYGPSGSGKSYTLYKKIIEQSIREPDREFIVIVPEQFTMQTQRELVELHPNRGILNIDVQSFLRLAWRIFEEVGVDTHTVLEDTGKNLLLRRVASRQKNDLTVLGRNFRKPGYISQVKSIISELKQYDVSLEELDEQLRSGKKDALSYKLQDIRNLYEGFQEELQGKYITSEEILEELCYVVKKSEILKGCVVALDGFTGFTPIQNKLLRELMQTAEKIYVTVTLDAWEDPMKKVSMHKLSYLSKKTIQQLAGAAKECGCMLEKPEVLGKEGSIRFRSAPALRFLERHLFRPGNQIYEAQDSQKLERELSLHVARDAKAEAEFAARTIWHLVREENLRYRDIAVITGDMESFGDHMKKELQQKGIPCFIDRTRKLLLNPLVEFLRAALQIAAKSFRYESMFRYLRTGLAGLKKDEIDQLENYVLANGINSRRRWEEPWDEQEEPFKEKILPPLLAFVDQVREKDGTVRQKTEALYDLMVHYGIEQKMQDYREKFEQEEAYDLAREYEQIYGIVIELFDKLVELLGDEPMSLQEYTEILDAGFEEAKVGMIPPTMDCVLVGDIERTRLKDIKVLFFLGLNDGWVPKKEEKTSILSDMDRETLSELGMELAPTARENSYIQKFYLYLNLTKPSAKLYLSYGRMGLDGRVLRPSYVVGSILRMFPQLTLQDEDLIEDPLARITTAESGIVHLADGLRKAALGNVEKTAASLFGWYEGQEKYQDLAKKLLDAAFLHGKTEPMSKTTAKRLYGQTLVNSVSRLEKFSACSYAHFLNYGLRVSQRDLFVFQPVDMGNIFHKVLESYARKVEASEYTWFNIPEKEQKRLAAETVEEVSEAYASTLLHSSARNEYVIRRMKRIMERTIWALTRQVRAGNFIPSNFEVPFLSSSDLKAVNIALSDEETMRLKGRIDRIDLYETEDEVLVKVVDYKSGNKVFDLQEFYYGLQMQLVVYLNAALEMEQRIHTDKKIKPAGIFYYAMKDPIVDQKHGESEEELEKRILKELRPNGLVNAESEVVEALDRSLEKTSEVIPVARNKDGSYSRYASVASEEQFLTLSKFVEEKMRAIGCAILEGDVKINPYEKKGKTACDYCEFKDICGFDRKIPGMHYRRLKELDPDDIWEFLREGGDF</sequence>
<dbReference type="PANTHER" id="PTHR30591:SF1">
    <property type="entry name" value="RECBCD ENZYME SUBUNIT RECC"/>
    <property type="match status" value="1"/>
</dbReference>
<feature type="coiled-coil region" evidence="10">
    <location>
        <begin position="122"/>
        <end position="149"/>
    </location>
</feature>
<dbReference type="InterPro" id="IPR014017">
    <property type="entry name" value="DNA_helicase_UvrD-like_C"/>
</dbReference>
<dbReference type="Gene3D" id="3.40.50.300">
    <property type="entry name" value="P-loop containing nucleotide triphosphate hydrolases"/>
    <property type="match status" value="4"/>
</dbReference>
<gene>
    <name evidence="12" type="ORF">LKD42_02935</name>
</gene>
<evidence type="ECO:0000256" key="1">
    <source>
        <dbReference type="ARBA" id="ARBA00022722"/>
    </source>
</evidence>
<evidence type="ECO:0000256" key="4">
    <source>
        <dbReference type="ARBA" id="ARBA00022801"/>
    </source>
</evidence>
<dbReference type="Gene3D" id="3.90.320.10">
    <property type="match status" value="1"/>
</dbReference>
<comment type="caution">
    <text evidence="12">The sequence shown here is derived from an EMBL/GenBank/DDBJ whole genome shotgun (WGS) entry which is preliminary data.</text>
</comment>
<evidence type="ECO:0000256" key="6">
    <source>
        <dbReference type="ARBA" id="ARBA00022839"/>
    </source>
</evidence>
<dbReference type="PROSITE" id="PS51217">
    <property type="entry name" value="UVRD_HELICASE_CTER"/>
    <property type="match status" value="1"/>
</dbReference>
<keyword evidence="10" id="KW-0175">Coiled coil</keyword>
<evidence type="ECO:0000256" key="8">
    <source>
        <dbReference type="ARBA" id="ARBA00023125"/>
    </source>
</evidence>
<proteinExistence type="predicted"/>
<dbReference type="PANTHER" id="PTHR30591">
    <property type="entry name" value="RECBCD ENZYME SUBUNIT RECC"/>
    <property type="match status" value="1"/>
</dbReference>
<dbReference type="InterPro" id="IPR049035">
    <property type="entry name" value="ADDB_N"/>
</dbReference>
<evidence type="ECO:0000256" key="7">
    <source>
        <dbReference type="ARBA" id="ARBA00022840"/>
    </source>
</evidence>
<accession>A0ABS8EST5</accession>
<dbReference type="Pfam" id="PF13361">
    <property type="entry name" value="UvrD_C"/>
    <property type="match status" value="1"/>
</dbReference>
<organism evidence="12 13">
    <name type="scientific">Hominisplanchenecus faecis</name>
    <dbReference type="NCBI Taxonomy" id="2885351"/>
    <lineage>
        <taxon>Bacteria</taxon>
        <taxon>Bacillati</taxon>
        <taxon>Bacillota</taxon>
        <taxon>Clostridia</taxon>
        <taxon>Lachnospirales</taxon>
        <taxon>Lachnospiraceae</taxon>
        <taxon>Hominisplanchenecus</taxon>
    </lineage>
</organism>
<keyword evidence="5" id="KW-0347">Helicase</keyword>
<keyword evidence="4" id="KW-0378">Hydrolase</keyword>
<evidence type="ECO:0000256" key="2">
    <source>
        <dbReference type="ARBA" id="ARBA00022741"/>
    </source>
</evidence>
<keyword evidence="3" id="KW-0227">DNA damage</keyword>
<evidence type="ECO:0000313" key="13">
    <source>
        <dbReference type="Proteomes" id="UP001299235"/>
    </source>
</evidence>
<keyword evidence="9" id="KW-0234">DNA repair</keyword>
<protein>
    <submittedName>
        <fullName evidence="12">PD-(D/E)XK nuclease family protein</fullName>
    </submittedName>
</protein>
<name>A0ABS8EST5_9FIRM</name>
<keyword evidence="1" id="KW-0540">Nuclease</keyword>
<feature type="domain" description="UvrD-like helicase C-terminal" evidence="11">
    <location>
        <begin position="280"/>
        <end position="546"/>
    </location>
</feature>
<dbReference type="Pfam" id="PF21445">
    <property type="entry name" value="ADDB_N"/>
    <property type="match status" value="1"/>
</dbReference>
<keyword evidence="7" id="KW-0067">ATP-binding</keyword>
<dbReference type="InterPro" id="IPR027417">
    <property type="entry name" value="P-loop_NTPase"/>
</dbReference>
<keyword evidence="8" id="KW-0238">DNA-binding</keyword>
<evidence type="ECO:0000256" key="10">
    <source>
        <dbReference type="SAM" id="Coils"/>
    </source>
</evidence>
<reference evidence="12 13" key="1">
    <citation type="submission" date="2021-10" db="EMBL/GenBank/DDBJ databases">
        <title>Anaerobic single-cell dispensing facilitates the cultivation of human gut bacteria.</title>
        <authorList>
            <person name="Afrizal A."/>
        </authorList>
    </citation>
    <scope>NUCLEOTIDE SEQUENCE [LARGE SCALE GENOMIC DNA]</scope>
    <source>
        <strain evidence="12 13">CLA-AA-H246</strain>
    </source>
</reference>
<dbReference type="Pfam" id="PF12705">
    <property type="entry name" value="PDDEXK_1"/>
    <property type="match status" value="1"/>
</dbReference>
<keyword evidence="6" id="KW-0269">Exonuclease</keyword>
<evidence type="ECO:0000313" key="12">
    <source>
        <dbReference type="EMBL" id="MCC2148215.1"/>
    </source>
</evidence>